<reference evidence="1 2" key="1">
    <citation type="submission" date="2014-12" db="EMBL/GenBank/DDBJ databases">
        <title>Genome sequencing of Arthrobacter phenanthrenivorans SWC37.</title>
        <authorList>
            <person name="Tan P.W."/>
            <person name="Chan K.-G."/>
        </authorList>
    </citation>
    <scope>NUCLEOTIDE SEQUENCE [LARGE SCALE GENOMIC DNA]</scope>
    <source>
        <strain evidence="1 2">SWC37</strain>
    </source>
</reference>
<dbReference type="EMBL" id="JWTB01000014">
    <property type="protein sequence ID" value="KIC67606.1"/>
    <property type="molecule type" value="Genomic_DNA"/>
</dbReference>
<dbReference type="SUPFAM" id="SSF50475">
    <property type="entry name" value="FMN-binding split barrel"/>
    <property type="match status" value="1"/>
</dbReference>
<dbReference type="InterPro" id="IPR012349">
    <property type="entry name" value="Split_barrel_FMN-bd"/>
</dbReference>
<dbReference type="InterPro" id="IPR024747">
    <property type="entry name" value="Pyridox_Oxase-rel"/>
</dbReference>
<organism evidence="1 2">
    <name type="scientific">Pseudarthrobacter phenanthrenivorans</name>
    <name type="common">Arthrobacter phenanthrenivorans</name>
    <dbReference type="NCBI Taxonomy" id="361575"/>
    <lineage>
        <taxon>Bacteria</taxon>
        <taxon>Bacillati</taxon>
        <taxon>Actinomycetota</taxon>
        <taxon>Actinomycetes</taxon>
        <taxon>Micrococcales</taxon>
        <taxon>Micrococcaceae</taxon>
        <taxon>Pseudarthrobacter</taxon>
    </lineage>
</organism>
<evidence type="ECO:0000313" key="2">
    <source>
        <dbReference type="Proteomes" id="UP000031196"/>
    </source>
</evidence>
<dbReference type="Gene3D" id="2.30.110.10">
    <property type="entry name" value="Electron Transport, Fmn-binding Protein, Chain A"/>
    <property type="match status" value="1"/>
</dbReference>
<name>A0A0B4DLM7_PSEPS</name>
<sequence length="144" mass="16162">MMFEHADGNPVLELDDEQSWRLLAATQHGRLVVSVAGEPDIFPVNYVTSHRKLYLRTAPGNKLAQLTINERVLFETDGILSQEAWSVILRGTARVLSNSDELAAIEGLGLKTWVPTLKDFYVEIEPTSVSGRHFVFGEQPEREI</sequence>
<dbReference type="Proteomes" id="UP000031196">
    <property type="component" value="Unassembled WGS sequence"/>
</dbReference>
<accession>A0A0B4DLM7</accession>
<evidence type="ECO:0000313" key="1">
    <source>
        <dbReference type="EMBL" id="KIC67606.1"/>
    </source>
</evidence>
<proteinExistence type="predicted"/>
<dbReference type="RefSeq" id="WP_043451570.1">
    <property type="nucleotide sequence ID" value="NZ_JBFBKS010000010.1"/>
</dbReference>
<dbReference type="OrthoDB" id="7062584at2"/>
<dbReference type="Pfam" id="PF12900">
    <property type="entry name" value="Pyridox_ox_2"/>
    <property type="match status" value="1"/>
</dbReference>
<dbReference type="AlphaFoldDB" id="A0A0B4DLM7"/>
<gene>
    <name evidence="1" type="ORF">RM50_08065</name>
</gene>
<comment type="caution">
    <text evidence="1">The sequence shown here is derived from an EMBL/GenBank/DDBJ whole genome shotgun (WGS) entry which is preliminary data.</text>
</comment>
<protein>
    <submittedName>
        <fullName evidence="1">Flavin-nucleotide-binding protein</fullName>
    </submittedName>
</protein>